<dbReference type="RefSeq" id="WP_085889119.1">
    <property type="nucleotide sequence ID" value="NZ_FWFN01000006.1"/>
</dbReference>
<proteinExistence type="predicted"/>
<evidence type="ECO:0000256" key="1">
    <source>
        <dbReference type="ARBA" id="ARBA00023015"/>
    </source>
</evidence>
<sequence length="234" mass="25512">MVMKVGTMTKKQSQSGTIESVASALEKAIHEHRLPPGSKLGEDDLAEIYGVSRTQIRAALQALSHLKLVEHKRNRGAFVAQPTLREAREVFEARALLEPRTAHSAAARCTPEDVEKLRAHIEAEHAALAAGDNGRALHLSGLFHIEIARIADQETIAAFIAQLVSRSSLIIALYWRRRMAICESHAHDALIAALAAHDGPQAEELMKSHLLDLVSSLDLRNQVSAPGSLREALT</sequence>
<dbReference type="Gene3D" id="1.10.10.10">
    <property type="entry name" value="Winged helix-like DNA-binding domain superfamily/Winged helix DNA-binding domain"/>
    <property type="match status" value="1"/>
</dbReference>
<dbReference type="Proteomes" id="UP000193963">
    <property type="component" value="Unassembled WGS sequence"/>
</dbReference>
<dbReference type="AlphaFoldDB" id="A0A1X6ZUP9"/>
<dbReference type="GO" id="GO:0003677">
    <property type="term" value="F:DNA binding"/>
    <property type="evidence" value="ECO:0007669"/>
    <property type="project" value="UniProtKB-KW"/>
</dbReference>
<dbReference type="SMART" id="SM00895">
    <property type="entry name" value="FCD"/>
    <property type="match status" value="1"/>
</dbReference>
<evidence type="ECO:0000256" key="2">
    <source>
        <dbReference type="ARBA" id="ARBA00023125"/>
    </source>
</evidence>
<evidence type="ECO:0000313" key="5">
    <source>
        <dbReference type="EMBL" id="SLN61508.1"/>
    </source>
</evidence>
<dbReference type="Pfam" id="PF07729">
    <property type="entry name" value="FCD"/>
    <property type="match status" value="1"/>
</dbReference>
<dbReference type="EMBL" id="FWFN01000006">
    <property type="protein sequence ID" value="SLN61508.1"/>
    <property type="molecule type" value="Genomic_DNA"/>
</dbReference>
<dbReference type="SUPFAM" id="SSF46785">
    <property type="entry name" value="Winged helix' DNA-binding domain"/>
    <property type="match status" value="1"/>
</dbReference>
<accession>A0A1X6ZUP9</accession>
<gene>
    <name evidence="5" type="primary">lutR_6</name>
    <name evidence="5" type="ORF">PSM7751_03092</name>
</gene>
<dbReference type="GO" id="GO:0003700">
    <property type="term" value="F:DNA-binding transcription factor activity"/>
    <property type="evidence" value="ECO:0007669"/>
    <property type="project" value="InterPro"/>
</dbReference>
<evidence type="ECO:0000259" key="4">
    <source>
        <dbReference type="PROSITE" id="PS50949"/>
    </source>
</evidence>
<keyword evidence="1" id="KW-0805">Transcription regulation</keyword>
<protein>
    <submittedName>
        <fullName evidence="5">HTH-type transcriptional regulator LutR</fullName>
    </submittedName>
</protein>
<keyword evidence="6" id="KW-1185">Reference proteome</keyword>
<dbReference type="Gene3D" id="1.20.120.530">
    <property type="entry name" value="GntR ligand-binding domain-like"/>
    <property type="match status" value="1"/>
</dbReference>
<dbReference type="InterPro" id="IPR000524">
    <property type="entry name" value="Tscrpt_reg_HTH_GntR"/>
</dbReference>
<name>A0A1X6ZUP9_9RHOB</name>
<dbReference type="PANTHER" id="PTHR43537">
    <property type="entry name" value="TRANSCRIPTIONAL REGULATOR, GNTR FAMILY"/>
    <property type="match status" value="1"/>
</dbReference>
<dbReference type="SMART" id="SM00345">
    <property type="entry name" value="HTH_GNTR"/>
    <property type="match status" value="1"/>
</dbReference>
<evidence type="ECO:0000256" key="3">
    <source>
        <dbReference type="ARBA" id="ARBA00023163"/>
    </source>
</evidence>
<organism evidence="5 6">
    <name type="scientific">Pseudooceanicola marinus</name>
    <dbReference type="NCBI Taxonomy" id="396013"/>
    <lineage>
        <taxon>Bacteria</taxon>
        <taxon>Pseudomonadati</taxon>
        <taxon>Pseudomonadota</taxon>
        <taxon>Alphaproteobacteria</taxon>
        <taxon>Rhodobacterales</taxon>
        <taxon>Paracoccaceae</taxon>
        <taxon>Pseudooceanicola</taxon>
    </lineage>
</organism>
<dbReference type="SUPFAM" id="SSF48008">
    <property type="entry name" value="GntR ligand-binding domain-like"/>
    <property type="match status" value="1"/>
</dbReference>
<dbReference type="PANTHER" id="PTHR43537:SF53">
    <property type="entry name" value="HTH-TYPE TRANSCRIPTIONAL REPRESSOR NANR"/>
    <property type="match status" value="1"/>
</dbReference>
<keyword evidence="3" id="KW-0804">Transcription</keyword>
<keyword evidence="2" id="KW-0238">DNA-binding</keyword>
<dbReference type="InterPro" id="IPR011711">
    <property type="entry name" value="GntR_C"/>
</dbReference>
<dbReference type="InterPro" id="IPR008920">
    <property type="entry name" value="TF_FadR/GntR_C"/>
</dbReference>
<dbReference type="InterPro" id="IPR036390">
    <property type="entry name" value="WH_DNA-bd_sf"/>
</dbReference>
<dbReference type="Pfam" id="PF00392">
    <property type="entry name" value="GntR"/>
    <property type="match status" value="1"/>
</dbReference>
<reference evidence="5 6" key="1">
    <citation type="submission" date="2017-03" db="EMBL/GenBank/DDBJ databases">
        <authorList>
            <person name="Afonso C.L."/>
            <person name="Miller P.J."/>
            <person name="Scott M.A."/>
            <person name="Spackman E."/>
            <person name="Goraichik I."/>
            <person name="Dimitrov K.M."/>
            <person name="Suarez D.L."/>
            <person name="Swayne D.E."/>
        </authorList>
    </citation>
    <scope>NUCLEOTIDE SEQUENCE [LARGE SCALE GENOMIC DNA]</scope>
    <source>
        <strain evidence="5 6">CECT 7751</strain>
    </source>
</reference>
<evidence type="ECO:0000313" key="6">
    <source>
        <dbReference type="Proteomes" id="UP000193963"/>
    </source>
</evidence>
<feature type="domain" description="HTH gntR-type" evidence="4">
    <location>
        <begin position="15"/>
        <end position="82"/>
    </location>
</feature>
<dbReference type="CDD" id="cd07377">
    <property type="entry name" value="WHTH_GntR"/>
    <property type="match status" value="1"/>
</dbReference>
<dbReference type="PROSITE" id="PS50949">
    <property type="entry name" value="HTH_GNTR"/>
    <property type="match status" value="1"/>
</dbReference>
<dbReference type="InterPro" id="IPR036388">
    <property type="entry name" value="WH-like_DNA-bd_sf"/>
</dbReference>